<organism evidence="1 2">
    <name type="scientific">Hyella patelloides LEGE 07179</name>
    <dbReference type="NCBI Taxonomy" id="945734"/>
    <lineage>
        <taxon>Bacteria</taxon>
        <taxon>Bacillati</taxon>
        <taxon>Cyanobacteriota</taxon>
        <taxon>Cyanophyceae</taxon>
        <taxon>Pleurocapsales</taxon>
        <taxon>Hyellaceae</taxon>
        <taxon>Hyella</taxon>
    </lineage>
</organism>
<protein>
    <submittedName>
        <fullName evidence="1">Uncharacterized protein</fullName>
    </submittedName>
</protein>
<proteinExistence type="predicted"/>
<keyword evidence="2" id="KW-1185">Reference proteome</keyword>
<dbReference type="Proteomes" id="UP000320055">
    <property type="component" value="Unassembled WGS sequence"/>
</dbReference>
<accession>A0A563VLA0</accession>
<dbReference type="AlphaFoldDB" id="A0A563VLA0"/>
<dbReference type="RefSeq" id="WP_144870008.1">
    <property type="nucleotide sequence ID" value="NZ_LR213887.1"/>
</dbReference>
<evidence type="ECO:0000313" key="2">
    <source>
        <dbReference type="Proteomes" id="UP000320055"/>
    </source>
</evidence>
<evidence type="ECO:0000313" key="1">
    <source>
        <dbReference type="EMBL" id="VEP12127.1"/>
    </source>
</evidence>
<dbReference type="EMBL" id="CAACVJ010000041">
    <property type="protein sequence ID" value="VEP12127.1"/>
    <property type="molecule type" value="Genomic_DNA"/>
</dbReference>
<gene>
    <name evidence="1" type="ORF">H1P_1350012</name>
</gene>
<sequence>MSHIIDFAEASSTTNVIAGFDIVGLDNSENIIRYPESSESIANGNTDKLMETANSFDFISSKSEGVNSLSLESTPLAEEAGIDLAESGDAPASASGEEALTLEFFSDDEIISELDLGNNDNFVRGSSDDGNVKYEEASGRLFVNGQELAQLDTELGLDDDSYEMF</sequence>
<name>A0A563VLA0_9CYAN</name>
<reference evidence="1 2" key="1">
    <citation type="submission" date="2019-01" db="EMBL/GenBank/DDBJ databases">
        <authorList>
            <person name="Brito A."/>
        </authorList>
    </citation>
    <scope>NUCLEOTIDE SEQUENCE [LARGE SCALE GENOMIC DNA]</scope>
    <source>
        <strain evidence="1">1</strain>
    </source>
</reference>